<dbReference type="OrthoDB" id="9797252at2"/>
<dbReference type="AlphaFoldDB" id="A0A327VSF5"/>
<dbReference type="PANTHER" id="PTHR44942:SF4">
    <property type="entry name" value="METHYLTRANSFERASE TYPE 11 DOMAIN-CONTAINING PROTEIN"/>
    <property type="match status" value="1"/>
</dbReference>
<dbReference type="CDD" id="cd02440">
    <property type="entry name" value="AdoMet_MTases"/>
    <property type="match status" value="1"/>
</dbReference>
<dbReference type="InterPro" id="IPR029063">
    <property type="entry name" value="SAM-dependent_MTases_sf"/>
</dbReference>
<dbReference type="RefSeq" id="WP_111595459.1">
    <property type="nucleotide sequence ID" value="NZ_QLMA01000013.1"/>
</dbReference>
<evidence type="ECO:0000256" key="3">
    <source>
        <dbReference type="ARBA" id="ARBA00022679"/>
    </source>
</evidence>
<dbReference type="InterPro" id="IPR051052">
    <property type="entry name" value="Diverse_substrate_MTase"/>
</dbReference>
<dbReference type="Proteomes" id="UP000249819">
    <property type="component" value="Unassembled WGS sequence"/>
</dbReference>
<comment type="caution">
    <text evidence="5">The sequence shown here is derived from an EMBL/GenBank/DDBJ whole genome shotgun (WGS) entry which is preliminary data.</text>
</comment>
<evidence type="ECO:0000256" key="1">
    <source>
        <dbReference type="ARBA" id="ARBA00008361"/>
    </source>
</evidence>
<proteinExistence type="inferred from homology"/>
<comment type="similarity">
    <text evidence="1">Belongs to the methyltransferase superfamily.</text>
</comment>
<name>A0A327VSF5_9BACT</name>
<dbReference type="Gene3D" id="3.40.50.150">
    <property type="entry name" value="Vaccinia Virus protein VP39"/>
    <property type="match status" value="1"/>
</dbReference>
<feature type="domain" description="Methyltransferase type 11" evidence="4">
    <location>
        <begin position="43"/>
        <end position="130"/>
    </location>
</feature>
<dbReference type="SUPFAM" id="SSF53335">
    <property type="entry name" value="S-adenosyl-L-methionine-dependent methyltransferases"/>
    <property type="match status" value="1"/>
</dbReference>
<dbReference type="EMBL" id="QLMA01000013">
    <property type="protein sequence ID" value="RAJ73513.1"/>
    <property type="molecule type" value="Genomic_DNA"/>
</dbReference>
<dbReference type="GO" id="GO:0032259">
    <property type="term" value="P:methylation"/>
    <property type="evidence" value="ECO:0007669"/>
    <property type="project" value="UniProtKB-KW"/>
</dbReference>
<evidence type="ECO:0000313" key="5">
    <source>
        <dbReference type="EMBL" id="RAJ73513.1"/>
    </source>
</evidence>
<evidence type="ECO:0000259" key="4">
    <source>
        <dbReference type="Pfam" id="PF08241"/>
    </source>
</evidence>
<dbReference type="PANTHER" id="PTHR44942">
    <property type="entry name" value="METHYLTRANSF_11 DOMAIN-CONTAINING PROTEIN"/>
    <property type="match status" value="1"/>
</dbReference>
<keyword evidence="2 5" id="KW-0489">Methyltransferase</keyword>
<sequence length="251" mass="28364">MKNTERFTSRVENYVKYRPHYPDGLLPYLKEEGVLKTETVIADIGAGTGISTEPFLANGNKVFAVEPNEAMREYMIQQLSVYAGFTAVTGTAERTTLPDASIDLITAGQAFHWFDPQAAKAEFLRIGVPDVMVALIWNVRQADTAFEKDYESLLQRYGTDYKEVSHKNIGAPQLTTFYAPNTFKLKKLQHVQQFDIKGLKGRLMSSSYAPEKGPAHDAMIREVEEIYEKHQVNGMVKFHFDTEIYLGPLTL</sequence>
<evidence type="ECO:0000256" key="2">
    <source>
        <dbReference type="ARBA" id="ARBA00022603"/>
    </source>
</evidence>
<accession>A0A327VSF5</accession>
<dbReference type="InterPro" id="IPR013216">
    <property type="entry name" value="Methyltransf_11"/>
</dbReference>
<evidence type="ECO:0000313" key="6">
    <source>
        <dbReference type="Proteomes" id="UP000249819"/>
    </source>
</evidence>
<keyword evidence="6" id="KW-1185">Reference proteome</keyword>
<dbReference type="Pfam" id="PF08241">
    <property type="entry name" value="Methyltransf_11"/>
    <property type="match status" value="1"/>
</dbReference>
<keyword evidence="3 5" id="KW-0808">Transferase</keyword>
<protein>
    <submittedName>
        <fullName evidence="5">Methyltransferase family protein</fullName>
    </submittedName>
</protein>
<organism evidence="5 6">
    <name type="scientific">Chitinophaga dinghuensis</name>
    <dbReference type="NCBI Taxonomy" id="1539050"/>
    <lineage>
        <taxon>Bacteria</taxon>
        <taxon>Pseudomonadati</taxon>
        <taxon>Bacteroidota</taxon>
        <taxon>Chitinophagia</taxon>
        <taxon>Chitinophagales</taxon>
        <taxon>Chitinophagaceae</taxon>
        <taxon>Chitinophaga</taxon>
    </lineage>
</organism>
<gene>
    <name evidence="5" type="ORF">CLV59_11366</name>
</gene>
<reference evidence="5 6" key="1">
    <citation type="submission" date="2018-06" db="EMBL/GenBank/DDBJ databases">
        <title>Genomic Encyclopedia of Archaeal and Bacterial Type Strains, Phase II (KMG-II): from individual species to whole genera.</title>
        <authorList>
            <person name="Goeker M."/>
        </authorList>
    </citation>
    <scope>NUCLEOTIDE SEQUENCE [LARGE SCALE GENOMIC DNA]</scope>
    <source>
        <strain evidence="5 6">DSM 29821</strain>
    </source>
</reference>
<dbReference type="GO" id="GO:0008757">
    <property type="term" value="F:S-adenosylmethionine-dependent methyltransferase activity"/>
    <property type="evidence" value="ECO:0007669"/>
    <property type="project" value="InterPro"/>
</dbReference>